<evidence type="ECO:0000313" key="1">
    <source>
        <dbReference type="EMBL" id="CAL4248109.1"/>
    </source>
</evidence>
<dbReference type="Gene3D" id="2.60.120.620">
    <property type="entry name" value="q2cbj1_9rhob like domain"/>
    <property type="match status" value="1"/>
</dbReference>
<organism evidence="1 2">
    <name type="scientific">Meganyctiphanes norvegica</name>
    <name type="common">Northern krill</name>
    <name type="synonym">Thysanopoda norvegica</name>
    <dbReference type="NCBI Taxonomy" id="48144"/>
    <lineage>
        <taxon>Eukaryota</taxon>
        <taxon>Metazoa</taxon>
        <taxon>Ecdysozoa</taxon>
        <taxon>Arthropoda</taxon>
        <taxon>Crustacea</taxon>
        <taxon>Multicrustacea</taxon>
        <taxon>Malacostraca</taxon>
        <taxon>Eumalacostraca</taxon>
        <taxon>Eucarida</taxon>
        <taxon>Euphausiacea</taxon>
        <taxon>Euphausiidae</taxon>
        <taxon>Meganyctiphanes</taxon>
    </lineage>
</organism>
<dbReference type="AlphaFoldDB" id="A0AAV2ST62"/>
<evidence type="ECO:0008006" key="3">
    <source>
        <dbReference type="Google" id="ProtNLM"/>
    </source>
</evidence>
<evidence type="ECO:0000313" key="2">
    <source>
        <dbReference type="Proteomes" id="UP001497623"/>
    </source>
</evidence>
<keyword evidence="2" id="KW-1185">Reference proteome</keyword>
<protein>
    <recommendedName>
        <fullName evidence="3">Prolyl 4-hydroxylase alpha subunit Fe(2+) 2OG dioxygenase domain-containing protein</fullName>
    </recommendedName>
</protein>
<dbReference type="PANTHER" id="PTHR33099">
    <property type="entry name" value="FE2OG DIOXYGENASE DOMAIN-CONTAINING PROTEIN"/>
    <property type="match status" value="1"/>
</dbReference>
<comment type="caution">
    <text evidence="1">The sequence shown here is derived from an EMBL/GenBank/DDBJ whole genome shotgun (WGS) entry which is preliminary data.</text>
</comment>
<proteinExistence type="predicted"/>
<reference evidence="1 2" key="1">
    <citation type="submission" date="2024-05" db="EMBL/GenBank/DDBJ databases">
        <authorList>
            <person name="Wallberg A."/>
        </authorList>
    </citation>
    <scope>NUCLEOTIDE SEQUENCE [LARGE SCALE GENOMIC DNA]</scope>
</reference>
<sequence length="356" mass="40140">SSSMEDERNQESSDESDDFKSEWPYVNAIRKGIASLSRPGTFACGGVLIEDAINLHIKVKGVGTIKLPLSNKQGKLLKSKCIAAPYGLGSETLVNKLVRDAWQVDAKDVKLDKELNRLIRKEIQEIISILMGDSFNGNQVIAELYKLVYYEKGGHFVARRDTEKAPGMFATLVVQLPADHTGGALIVRHKDQTKVFDFEDDSINTYFFAAFFADCEHELREVTSGHRLVLLYNLINKNTHTNFNPKIDDSIKLNNKQNVMITMKNSVDEWQSDDRGPQHLALKLDHLYTDTNTSFCTLKGKDKFIADVLCLCSDVEVYLATLTKSETRRICGYDPYGLEPIPDDDEVDPEVFIHIQ</sequence>
<dbReference type="Proteomes" id="UP001497623">
    <property type="component" value="Unassembled WGS sequence"/>
</dbReference>
<feature type="non-terminal residue" evidence="1">
    <location>
        <position position="1"/>
    </location>
</feature>
<dbReference type="EMBL" id="CAXKWB010150909">
    <property type="protein sequence ID" value="CAL4248109.1"/>
    <property type="molecule type" value="Genomic_DNA"/>
</dbReference>
<gene>
    <name evidence="1" type="ORF">MNOR_LOCUS41390</name>
</gene>
<accession>A0AAV2ST62</accession>
<dbReference type="PANTHER" id="PTHR33099:SF7">
    <property type="entry name" value="MYND-TYPE DOMAIN-CONTAINING PROTEIN"/>
    <property type="match status" value="1"/>
</dbReference>
<name>A0AAV2ST62_MEGNR</name>